<evidence type="ECO:0000256" key="1">
    <source>
        <dbReference type="SAM" id="MobiDB-lite"/>
    </source>
</evidence>
<name>A0A6H5HDB5_9HEMI</name>
<organism evidence="2 3">
    <name type="scientific">Nesidiocoris tenuis</name>
    <dbReference type="NCBI Taxonomy" id="355587"/>
    <lineage>
        <taxon>Eukaryota</taxon>
        <taxon>Metazoa</taxon>
        <taxon>Ecdysozoa</taxon>
        <taxon>Arthropoda</taxon>
        <taxon>Hexapoda</taxon>
        <taxon>Insecta</taxon>
        <taxon>Pterygota</taxon>
        <taxon>Neoptera</taxon>
        <taxon>Paraneoptera</taxon>
        <taxon>Hemiptera</taxon>
        <taxon>Heteroptera</taxon>
        <taxon>Panheteroptera</taxon>
        <taxon>Cimicomorpha</taxon>
        <taxon>Miridae</taxon>
        <taxon>Dicyphina</taxon>
        <taxon>Nesidiocoris</taxon>
    </lineage>
</organism>
<sequence length="82" mass="9338">MLDTNHQYPKVLSPPHPRPQTKRPVSFVRRGRSAASDQAFFLPHAASINNTQYRVPLHAPAHLSNDCLYLTDTWSLHFCLTV</sequence>
<accession>A0A6H5HDB5</accession>
<dbReference type="Proteomes" id="UP000479000">
    <property type="component" value="Unassembled WGS sequence"/>
</dbReference>
<reference evidence="2 3" key="1">
    <citation type="submission" date="2020-02" db="EMBL/GenBank/DDBJ databases">
        <authorList>
            <person name="Ferguson B K."/>
        </authorList>
    </citation>
    <scope>NUCLEOTIDE SEQUENCE [LARGE SCALE GENOMIC DNA]</scope>
</reference>
<gene>
    <name evidence="2" type="ORF">NTEN_LOCUS19563</name>
</gene>
<evidence type="ECO:0000313" key="2">
    <source>
        <dbReference type="EMBL" id="CAB0015207.1"/>
    </source>
</evidence>
<feature type="region of interest" description="Disordered" evidence="1">
    <location>
        <begin position="1"/>
        <end position="25"/>
    </location>
</feature>
<protein>
    <submittedName>
        <fullName evidence="2">Uncharacterized protein</fullName>
    </submittedName>
</protein>
<dbReference type="EMBL" id="CADCXU010028783">
    <property type="protein sequence ID" value="CAB0015207.1"/>
    <property type="molecule type" value="Genomic_DNA"/>
</dbReference>
<proteinExistence type="predicted"/>
<dbReference type="AlphaFoldDB" id="A0A6H5HDB5"/>
<evidence type="ECO:0000313" key="3">
    <source>
        <dbReference type="Proteomes" id="UP000479000"/>
    </source>
</evidence>
<keyword evidence="3" id="KW-1185">Reference proteome</keyword>